<evidence type="ECO:0000313" key="1">
    <source>
        <dbReference type="EMBL" id="QGF24632.1"/>
    </source>
</evidence>
<gene>
    <name evidence="1" type="ORF">Rai3103_14440</name>
</gene>
<dbReference type="InterPro" id="IPR009737">
    <property type="entry name" value="Aim32/Apd1-like"/>
</dbReference>
<dbReference type="AlphaFoldDB" id="A0A5Q2FCJ1"/>
<evidence type="ECO:0000313" key="2">
    <source>
        <dbReference type="Proteomes" id="UP000386847"/>
    </source>
</evidence>
<organism evidence="1 2">
    <name type="scientific">Raineyella fluvialis</name>
    <dbReference type="NCBI Taxonomy" id="2662261"/>
    <lineage>
        <taxon>Bacteria</taxon>
        <taxon>Bacillati</taxon>
        <taxon>Actinomycetota</taxon>
        <taxon>Actinomycetes</taxon>
        <taxon>Propionibacteriales</taxon>
        <taxon>Propionibacteriaceae</taxon>
        <taxon>Raineyella</taxon>
    </lineage>
</organism>
<dbReference type="CDD" id="cd03062">
    <property type="entry name" value="TRX_Fd_Sucrase"/>
    <property type="match status" value="1"/>
</dbReference>
<name>A0A5Q2FCJ1_9ACTN</name>
<keyword evidence="2" id="KW-1185">Reference proteome</keyword>
<dbReference type="EMBL" id="CP045725">
    <property type="protein sequence ID" value="QGF24632.1"/>
    <property type="molecule type" value="Genomic_DNA"/>
</dbReference>
<dbReference type="RefSeq" id="WP_153573161.1">
    <property type="nucleotide sequence ID" value="NZ_CP045725.1"/>
</dbReference>
<dbReference type="SUPFAM" id="SSF52833">
    <property type="entry name" value="Thioredoxin-like"/>
    <property type="match status" value="1"/>
</dbReference>
<dbReference type="KEGG" id="rain:Rai3103_14440"/>
<dbReference type="Proteomes" id="UP000386847">
    <property type="component" value="Chromosome"/>
</dbReference>
<dbReference type="Pfam" id="PF06999">
    <property type="entry name" value="Suc_Fer-like"/>
    <property type="match status" value="1"/>
</dbReference>
<dbReference type="InterPro" id="IPR036249">
    <property type="entry name" value="Thioredoxin-like_sf"/>
</dbReference>
<sequence>MAQPGAGSTTQCSSLSQDVGEPAIGTAAEASCWVVLEQDGPWGAKAATQSRLDPGIGRRLDVETAAVGGRFALMRRPGAHPDRRATERHVVISGGPAEDPWLVRGIVARPERLLEVPWEALADTSPQRLLAALPEMTPTVDPILLVCTNGKRDRCCAIRARPLAEAADAAFPGRVVETTHLGGHRFAPTAVILPYGQTYARLDEVTVVEALHAADERRIPSSLADATHHRGRSHLLRPQQAAEHAYRLATGDWSVPGPYVGPATLVDGADPQEGTWTVPVGSGERGMTIVVSRATTDRRRPESCGKEPVAVVEWRTHRLESSTMETPLSR</sequence>
<proteinExistence type="predicted"/>
<accession>A0A5Q2FCJ1</accession>
<reference evidence="1 2" key="1">
    <citation type="submission" date="2019-10" db="EMBL/GenBank/DDBJ databases">
        <title>Genomic analysis of Raineyella sp. CBA3103.</title>
        <authorList>
            <person name="Roh S.W."/>
        </authorList>
    </citation>
    <scope>NUCLEOTIDE SEQUENCE [LARGE SCALE GENOMIC DNA]</scope>
    <source>
        <strain evidence="1 2">CBA3103</strain>
    </source>
</reference>
<protein>
    <submittedName>
        <fullName evidence="1">Sucrase ferredoxin</fullName>
    </submittedName>
</protein>